<keyword evidence="3" id="KW-1133">Transmembrane helix</keyword>
<keyword evidence="4" id="KW-0472">Membrane</keyword>
<dbReference type="PANTHER" id="PTHR24061">
    <property type="entry name" value="CALCIUM-SENSING RECEPTOR-RELATED"/>
    <property type="match status" value="1"/>
</dbReference>
<sequence length="347" mass="37641">MTGGLARLLAALMSLGMASALCSSRDHETKIIIGALLSLHNGENCTQVDLGGMQEMAALEGTIKAILKNKADAVPFDIELKTFDTCSTEEGAVKGVLKALVASKQTCATPPLFAGFIGPSEPDQLIAAHQVSAVFNITHSVPVMPPVPPLISSQQWANSVYAVSQSAAKHRVQAIMKLLKHLNWKSIAIISDDSSESIKSVNMLQTQSNLCIKTILKMNAGGLFNDIIAQISTQDIDGVLVVTERVKRFNRLFRFLETNLGTHVHASFLVYVAHVGIASWQLPHSTILMQEISEMDTTAILPSLNSTLYAKFVQQELSQFLADYCQPEMASRPDCSLTVLRHVSARV</sequence>
<feature type="domain" description="Receptor ligand binding region" evidence="6">
    <location>
        <begin position="64"/>
        <end position="273"/>
    </location>
</feature>
<reference evidence="7" key="1">
    <citation type="submission" date="2021-12" db="EMBL/GenBank/DDBJ databases">
        <authorList>
            <person name="King R."/>
        </authorList>
    </citation>
    <scope>NUCLEOTIDE SEQUENCE</scope>
</reference>
<dbReference type="GO" id="GO:0005886">
    <property type="term" value="C:plasma membrane"/>
    <property type="evidence" value="ECO:0007669"/>
    <property type="project" value="TreeGrafter"/>
</dbReference>
<evidence type="ECO:0000256" key="5">
    <source>
        <dbReference type="SAM" id="SignalP"/>
    </source>
</evidence>
<feature type="chain" id="PRO_5040270278" description="Receptor ligand binding region domain-containing protein" evidence="5">
    <location>
        <begin position="21"/>
        <end position="347"/>
    </location>
</feature>
<dbReference type="InterPro" id="IPR028082">
    <property type="entry name" value="Peripla_BP_I"/>
</dbReference>
<dbReference type="Gene3D" id="3.40.50.2300">
    <property type="match status" value="2"/>
</dbReference>
<gene>
    <name evidence="7" type="ORF">BEMITA_LOCUS13815</name>
</gene>
<keyword evidence="5" id="KW-0732">Signal</keyword>
<dbReference type="SUPFAM" id="SSF53822">
    <property type="entry name" value="Periplasmic binding protein-like I"/>
    <property type="match status" value="1"/>
</dbReference>
<dbReference type="PANTHER" id="PTHR24061:SF599">
    <property type="entry name" value="G-PROTEIN COUPLED RECEPTORS FAMILY 3 PROFILE DOMAIN-CONTAINING PROTEIN"/>
    <property type="match status" value="1"/>
</dbReference>
<keyword evidence="2" id="KW-0812">Transmembrane</keyword>
<accession>A0A9P0F7T8</accession>
<evidence type="ECO:0000259" key="6">
    <source>
        <dbReference type="Pfam" id="PF01094"/>
    </source>
</evidence>
<dbReference type="InterPro" id="IPR000068">
    <property type="entry name" value="GPCR_3_Ca_sens_rcpt-rel"/>
</dbReference>
<protein>
    <recommendedName>
        <fullName evidence="6">Receptor ligand binding region domain-containing protein</fullName>
    </recommendedName>
</protein>
<evidence type="ECO:0000313" key="7">
    <source>
        <dbReference type="EMBL" id="CAH0395652.1"/>
    </source>
</evidence>
<evidence type="ECO:0000256" key="2">
    <source>
        <dbReference type="ARBA" id="ARBA00022692"/>
    </source>
</evidence>
<evidence type="ECO:0000256" key="4">
    <source>
        <dbReference type="ARBA" id="ARBA00023136"/>
    </source>
</evidence>
<dbReference type="AlphaFoldDB" id="A0A9P0F7T8"/>
<dbReference type="Proteomes" id="UP001152759">
    <property type="component" value="Chromosome 9"/>
</dbReference>
<dbReference type="InterPro" id="IPR001828">
    <property type="entry name" value="ANF_lig-bd_rcpt"/>
</dbReference>
<evidence type="ECO:0000256" key="3">
    <source>
        <dbReference type="ARBA" id="ARBA00022989"/>
    </source>
</evidence>
<feature type="non-terminal residue" evidence="7">
    <location>
        <position position="347"/>
    </location>
</feature>
<proteinExistence type="predicted"/>
<keyword evidence="8" id="KW-1185">Reference proteome</keyword>
<evidence type="ECO:0000313" key="8">
    <source>
        <dbReference type="Proteomes" id="UP001152759"/>
    </source>
</evidence>
<comment type="subcellular location">
    <subcellularLocation>
        <location evidence="1">Membrane</location>
    </subcellularLocation>
</comment>
<name>A0A9P0F7T8_BEMTA</name>
<organism evidence="7 8">
    <name type="scientific">Bemisia tabaci</name>
    <name type="common">Sweetpotato whitefly</name>
    <name type="synonym">Aleurodes tabaci</name>
    <dbReference type="NCBI Taxonomy" id="7038"/>
    <lineage>
        <taxon>Eukaryota</taxon>
        <taxon>Metazoa</taxon>
        <taxon>Ecdysozoa</taxon>
        <taxon>Arthropoda</taxon>
        <taxon>Hexapoda</taxon>
        <taxon>Insecta</taxon>
        <taxon>Pterygota</taxon>
        <taxon>Neoptera</taxon>
        <taxon>Paraneoptera</taxon>
        <taxon>Hemiptera</taxon>
        <taxon>Sternorrhyncha</taxon>
        <taxon>Aleyrodoidea</taxon>
        <taxon>Aleyrodidae</taxon>
        <taxon>Aleyrodinae</taxon>
        <taxon>Bemisia</taxon>
    </lineage>
</organism>
<dbReference type="GO" id="GO:0004930">
    <property type="term" value="F:G protein-coupled receptor activity"/>
    <property type="evidence" value="ECO:0007669"/>
    <property type="project" value="InterPro"/>
</dbReference>
<dbReference type="Pfam" id="PF01094">
    <property type="entry name" value="ANF_receptor"/>
    <property type="match status" value="1"/>
</dbReference>
<feature type="signal peptide" evidence="5">
    <location>
        <begin position="1"/>
        <end position="20"/>
    </location>
</feature>
<dbReference type="EMBL" id="OU963870">
    <property type="protein sequence ID" value="CAH0395652.1"/>
    <property type="molecule type" value="Genomic_DNA"/>
</dbReference>
<evidence type="ECO:0000256" key="1">
    <source>
        <dbReference type="ARBA" id="ARBA00004370"/>
    </source>
</evidence>